<organism evidence="2 3">
    <name type="scientific">Secundilactobacillus collinoides</name>
    <name type="common">Lactobacillus collinoides</name>
    <dbReference type="NCBI Taxonomy" id="33960"/>
    <lineage>
        <taxon>Bacteria</taxon>
        <taxon>Bacillati</taxon>
        <taxon>Bacillota</taxon>
        <taxon>Bacilli</taxon>
        <taxon>Lactobacillales</taxon>
        <taxon>Lactobacillaceae</taxon>
        <taxon>Secundilactobacillus</taxon>
    </lineage>
</organism>
<dbReference type="Proteomes" id="UP000076480">
    <property type="component" value="Unassembled WGS sequence"/>
</dbReference>
<name>A0A166GS72_SECCO</name>
<feature type="compositionally biased region" description="Basic residues" evidence="1">
    <location>
        <begin position="77"/>
        <end position="87"/>
    </location>
</feature>
<dbReference type="PATRIC" id="fig|33960.6.peg.2477"/>
<protein>
    <submittedName>
        <fullName evidence="2">Uncharacterized protein</fullName>
    </submittedName>
</protein>
<evidence type="ECO:0000313" key="2">
    <source>
        <dbReference type="EMBL" id="KZL40111.1"/>
    </source>
</evidence>
<dbReference type="AlphaFoldDB" id="A0A166GS72"/>
<evidence type="ECO:0000313" key="3">
    <source>
        <dbReference type="Proteomes" id="UP000076480"/>
    </source>
</evidence>
<accession>A0A166GS72</accession>
<proteinExistence type="predicted"/>
<feature type="compositionally biased region" description="Basic and acidic residues" evidence="1">
    <location>
        <begin position="66"/>
        <end position="76"/>
    </location>
</feature>
<evidence type="ECO:0000256" key="1">
    <source>
        <dbReference type="SAM" id="MobiDB-lite"/>
    </source>
</evidence>
<dbReference type="EMBL" id="JYDC01000042">
    <property type="protein sequence ID" value="KZL40111.1"/>
    <property type="molecule type" value="Genomic_DNA"/>
</dbReference>
<keyword evidence="3" id="KW-1185">Reference proteome</keyword>
<comment type="caution">
    <text evidence="2">The sequence shown here is derived from an EMBL/GenBank/DDBJ whole genome shotgun (WGS) entry which is preliminary data.</text>
</comment>
<sequence>MVVNQHRLLYSKLSELTDIEDEIMTENQNHTQEESTEETAATKKKLDINALAMNPMQVGMARMKAQKKDGTSDESAKKKRHWWSRQK</sequence>
<reference evidence="2 3" key="1">
    <citation type="submission" date="2015-02" db="EMBL/GenBank/DDBJ databases">
        <title>Draft genome sequence of Lactobacillus collinoides CUPV2371 isolated from a natural cider, the first genome sequence of a strain of this species.</title>
        <authorList>
            <person name="Puertas A.I."/>
            <person name="Spano G."/>
            <person name="Capozzi V."/>
            <person name="Lamontanara A."/>
            <person name="Orru L."/>
            <person name="Duenas M.T."/>
        </authorList>
    </citation>
    <scope>NUCLEOTIDE SEQUENCE [LARGE SCALE GENOMIC DNA]</scope>
    <source>
        <strain evidence="2 3">237</strain>
    </source>
</reference>
<feature type="region of interest" description="Disordered" evidence="1">
    <location>
        <begin position="61"/>
        <end position="87"/>
    </location>
</feature>
<gene>
    <name evidence="2" type="ORF">TY91_09420</name>
</gene>